<accession>A0A172Y244</accession>
<keyword evidence="2" id="KW-1185">Reference proteome</keyword>
<dbReference type="Gene3D" id="3.40.50.300">
    <property type="entry name" value="P-loop containing nucleotide triphosphate hydrolases"/>
    <property type="match status" value="1"/>
</dbReference>
<protein>
    <recommendedName>
        <fullName evidence="3">Terminase</fullName>
    </recommendedName>
</protein>
<organism evidence="1 2">
    <name type="scientific">Chryseobacterium glaciei</name>
    <dbReference type="NCBI Taxonomy" id="1685010"/>
    <lineage>
        <taxon>Bacteria</taxon>
        <taxon>Pseudomonadati</taxon>
        <taxon>Bacteroidota</taxon>
        <taxon>Flavobacteriia</taxon>
        <taxon>Flavobacteriales</taxon>
        <taxon>Weeksellaceae</taxon>
        <taxon>Chryseobacterium group</taxon>
        <taxon>Chryseobacterium</taxon>
    </lineage>
</organism>
<dbReference type="STRING" id="1685010.A0O34_15080"/>
<evidence type="ECO:0000313" key="1">
    <source>
        <dbReference type="EMBL" id="ANF53196.1"/>
    </source>
</evidence>
<gene>
    <name evidence="1" type="ORF">A0O34_15080</name>
</gene>
<name>A0A172Y244_9FLAO</name>
<evidence type="ECO:0000313" key="2">
    <source>
        <dbReference type="Proteomes" id="UP000077824"/>
    </source>
</evidence>
<sequence>MQASVELAINTYKIKNITVKAARGSGKSTILGGAIRTAVKEMPRSTGVIVGETFVQIKSRTLPSTKEGMEMFGLYEGLDYVVGKCGKELGFEMPFQAPDSWQNVIHFRNGTIAVMVSLDNPNSGRGLNAYWVIGDEAALLTYERLYNNVITTNRAKKAIFKNKPMLHSQIFVTSVPMTKKGDWIHHREKLALEEVRNRVPLHLRKHLFIKANAFINAHNLKDGWIEDMEKEALSKTLFNAEIMNIDPIGVQDGFYAQLKPKKHYYKDKDNEYLIDVGIAGEFKPSCKYDQDLVRNVPLQMNLDFGGKINCLTISQYLKTQHRVNFIKEFFRKNPDILDELIDDFIEYYEPHKASCNEVHLYYDRYGSKKEANSKTTLAEDVINRLRRAGWKVIDKTPKTNNPPHAAKYTLLNYILSESDVRLPIVRINEDNCPNLIISMENAPLKGNDAFEKDKSSERSTIILQEHATHFSDTLDYNLYWQFWHLADNYYKSSFPVSNLLIP</sequence>
<dbReference type="AlphaFoldDB" id="A0A172Y244"/>
<dbReference type="KEGG" id="chh:A0O34_15080"/>
<proteinExistence type="predicted"/>
<evidence type="ECO:0008006" key="3">
    <source>
        <dbReference type="Google" id="ProtNLM"/>
    </source>
</evidence>
<dbReference type="InterPro" id="IPR027417">
    <property type="entry name" value="P-loop_NTPase"/>
</dbReference>
<reference evidence="1 2" key="1">
    <citation type="submission" date="2016-04" db="EMBL/GenBank/DDBJ databases">
        <title>Complete Genome Sequence of Chryseobacterium sp. IHBB 10212.</title>
        <authorList>
            <person name="Pal M."/>
            <person name="Swarnkar M.K."/>
            <person name="Kaushal K."/>
            <person name="Chhibber S."/>
            <person name="Singh A.K."/>
            <person name="Gulati A."/>
        </authorList>
    </citation>
    <scope>NUCLEOTIDE SEQUENCE [LARGE SCALE GENOMIC DNA]</scope>
    <source>
        <strain evidence="1 2">IHBB 10212</strain>
    </source>
</reference>
<dbReference type="EMBL" id="CP015199">
    <property type="protein sequence ID" value="ANF53196.1"/>
    <property type="molecule type" value="Genomic_DNA"/>
</dbReference>
<dbReference type="Proteomes" id="UP000077824">
    <property type="component" value="Chromosome"/>
</dbReference>